<proteinExistence type="predicted"/>
<organism evidence="2 3">
    <name type="scientific">Chryseolinea soli</name>
    <dbReference type="NCBI Taxonomy" id="2321403"/>
    <lineage>
        <taxon>Bacteria</taxon>
        <taxon>Pseudomonadati</taxon>
        <taxon>Bacteroidota</taxon>
        <taxon>Cytophagia</taxon>
        <taxon>Cytophagales</taxon>
        <taxon>Fulvivirgaceae</taxon>
        <taxon>Chryseolinea</taxon>
    </lineage>
</organism>
<reference evidence="3" key="1">
    <citation type="submission" date="2018-09" db="EMBL/GenBank/DDBJ databases">
        <title>Chryseolinea sp. KIS68-18 isolated from soil.</title>
        <authorList>
            <person name="Weon H.-Y."/>
            <person name="Kwon S.-W."/>
            <person name="Lee S.A."/>
        </authorList>
    </citation>
    <scope>NUCLEOTIDE SEQUENCE [LARGE SCALE GENOMIC DNA]</scope>
    <source>
        <strain evidence="3">KIS68-18</strain>
    </source>
</reference>
<dbReference type="RefSeq" id="WP_073132801.1">
    <property type="nucleotide sequence ID" value="NZ_CP032382.1"/>
</dbReference>
<evidence type="ECO:0000313" key="3">
    <source>
        <dbReference type="Proteomes" id="UP000266183"/>
    </source>
</evidence>
<gene>
    <name evidence="2" type="ORF">D4L85_31385</name>
</gene>
<keyword evidence="1" id="KW-0732">Signal</keyword>
<dbReference type="KEGG" id="chk:D4L85_31385"/>
<protein>
    <recommendedName>
        <fullName evidence="4">PepSY domain-containing protein</fullName>
    </recommendedName>
</protein>
<feature type="chain" id="PRO_5017350720" description="PepSY domain-containing protein" evidence="1">
    <location>
        <begin position="21"/>
        <end position="100"/>
    </location>
</feature>
<dbReference type="SUPFAM" id="SSF160574">
    <property type="entry name" value="BT0923-like"/>
    <property type="match status" value="1"/>
</dbReference>
<dbReference type="Gene3D" id="3.10.450.360">
    <property type="match status" value="1"/>
</dbReference>
<sequence>MKKVMIAAAALLSSVAFVNAQNATESDKAVAAPTEVQQGEKVKIKSEELPEAVKKSLEAQEYRGWMISSAYKAGDVYEVELKNGAETKTVKFNKDGKKVD</sequence>
<dbReference type="OrthoDB" id="853240at2"/>
<evidence type="ECO:0000313" key="2">
    <source>
        <dbReference type="EMBL" id="AYB34809.1"/>
    </source>
</evidence>
<dbReference type="AlphaFoldDB" id="A0A385SUD1"/>
<dbReference type="EMBL" id="CP032382">
    <property type="protein sequence ID" value="AYB34809.1"/>
    <property type="molecule type" value="Genomic_DNA"/>
</dbReference>
<evidence type="ECO:0000256" key="1">
    <source>
        <dbReference type="SAM" id="SignalP"/>
    </source>
</evidence>
<feature type="signal peptide" evidence="1">
    <location>
        <begin position="1"/>
        <end position="20"/>
    </location>
</feature>
<accession>A0A385SUD1</accession>
<name>A0A385SUD1_9BACT</name>
<keyword evidence="3" id="KW-1185">Reference proteome</keyword>
<evidence type="ECO:0008006" key="4">
    <source>
        <dbReference type="Google" id="ProtNLM"/>
    </source>
</evidence>
<dbReference type="Proteomes" id="UP000266183">
    <property type="component" value="Chromosome"/>
</dbReference>